<dbReference type="InterPro" id="IPR050595">
    <property type="entry name" value="Bact_response_regulator"/>
</dbReference>
<sequence>MRAPQIIWVVDDDPSVRSGLSDLLSSYDYDVEIFESGASLLEHASEAQPDCIISDVQMPGMSGVEMFLRLLSAGKYVPTIFITAYPTPELQRQAFASGACAFLNKPFMARELTAAISTAVRNVRG</sequence>
<dbReference type="Gene3D" id="3.40.50.2300">
    <property type="match status" value="1"/>
</dbReference>
<evidence type="ECO:0000259" key="3">
    <source>
        <dbReference type="PROSITE" id="PS50110"/>
    </source>
</evidence>
<keyword evidence="1 2" id="KW-0597">Phosphoprotein</keyword>
<dbReference type="InterPro" id="IPR001789">
    <property type="entry name" value="Sig_transdc_resp-reg_receiver"/>
</dbReference>
<dbReference type="PROSITE" id="PS50110">
    <property type="entry name" value="RESPONSE_REGULATORY"/>
    <property type="match status" value="1"/>
</dbReference>
<evidence type="ECO:0000313" key="4">
    <source>
        <dbReference type="EMBL" id="QBR03636.1"/>
    </source>
</evidence>
<feature type="modified residue" description="4-aspartylphosphate" evidence="2">
    <location>
        <position position="55"/>
    </location>
</feature>
<dbReference type="Pfam" id="PF00072">
    <property type="entry name" value="Response_reg"/>
    <property type="match status" value="1"/>
</dbReference>
<dbReference type="InterPro" id="IPR011006">
    <property type="entry name" value="CheY-like_superfamily"/>
</dbReference>
<dbReference type="KEGG" id="ppai:E1956_41750"/>
<dbReference type="PANTHER" id="PTHR44591:SF25">
    <property type="entry name" value="CHEMOTAXIS TWO-COMPONENT RESPONSE REGULATOR"/>
    <property type="match status" value="1"/>
</dbReference>
<organism evidence="4 5">
    <name type="scientific">Paraburkholderia pallida</name>
    <dbReference type="NCBI Taxonomy" id="2547399"/>
    <lineage>
        <taxon>Bacteria</taxon>
        <taxon>Pseudomonadati</taxon>
        <taxon>Pseudomonadota</taxon>
        <taxon>Betaproteobacteria</taxon>
        <taxon>Burkholderiales</taxon>
        <taxon>Burkholderiaceae</taxon>
        <taxon>Paraburkholderia</taxon>
    </lineage>
</organism>
<dbReference type="GO" id="GO:0000160">
    <property type="term" value="P:phosphorelay signal transduction system"/>
    <property type="evidence" value="ECO:0007669"/>
    <property type="project" value="InterPro"/>
</dbReference>
<keyword evidence="5" id="KW-1185">Reference proteome</keyword>
<evidence type="ECO:0000256" key="2">
    <source>
        <dbReference type="PROSITE-ProRule" id="PRU00169"/>
    </source>
</evidence>
<dbReference type="OrthoDB" id="8964771at2"/>
<accession>A0A4P7D4F8</accession>
<feature type="domain" description="Response regulatory" evidence="3">
    <location>
        <begin position="6"/>
        <end position="120"/>
    </location>
</feature>
<dbReference type="RefSeq" id="WP_134759237.1">
    <property type="nucleotide sequence ID" value="NZ_CP038151.1"/>
</dbReference>
<dbReference type="EMBL" id="CP038151">
    <property type="protein sequence ID" value="QBR03636.1"/>
    <property type="molecule type" value="Genomic_DNA"/>
</dbReference>
<dbReference type="Proteomes" id="UP000295727">
    <property type="component" value="Chromosome 4"/>
</dbReference>
<gene>
    <name evidence="4" type="ORF">E1956_41750</name>
</gene>
<dbReference type="PANTHER" id="PTHR44591">
    <property type="entry name" value="STRESS RESPONSE REGULATOR PROTEIN 1"/>
    <property type="match status" value="1"/>
</dbReference>
<dbReference type="SUPFAM" id="SSF52172">
    <property type="entry name" value="CheY-like"/>
    <property type="match status" value="1"/>
</dbReference>
<proteinExistence type="predicted"/>
<dbReference type="AlphaFoldDB" id="A0A4P7D4F8"/>
<evidence type="ECO:0000256" key="1">
    <source>
        <dbReference type="ARBA" id="ARBA00022553"/>
    </source>
</evidence>
<reference evidence="4 5" key="1">
    <citation type="submission" date="2019-03" db="EMBL/GenBank/DDBJ databases">
        <title>Paraburkholderia sp. 7MH5, isolated from subtropical forest soil.</title>
        <authorList>
            <person name="Gao Z.-H."/>
            <person name="Qiu L.-H."/>
        </authorList>
    </citation>
    <scope>NUCLEOTIDE SEQUENCE [LARGE SCALE GENOMIC DNA]</scope>
    <source>
        <strain evidence="4 5">7MH5</strain>
    </source>
</reference>
<protein>
    <submittedName>
        <fullName evidence="4">Response regulator</fullName>
    </submittedName>
</protein>
<dbReference type="SMART" id="SM00448">
    <property type="entry name" value="REC"/>
    <property type="match status" value="1"/>
</dbReference>
<evidence type="ECO:0000313" key="5">
    <source>
        <dbReference type="Proteomes" id="UP000295727"/>
    </source>
</evidence>
<name>A0A4P7D4F8_9BURK</name>